<keyword evidence="3 6" id="KW-1133">Transmembrane helix</keyword>
<feature type="transmembrane region" description="Helical" evidence="6">
    <location>
        <begin position="249"/>
        <end position="268"/>
    </location>
</feature>
<accession>A0AAD9IXG9</accession>
<evidence type="ECO:0000259" key="7">
    <source>
        <dbReference type="PROSITE" id="PS50262"/>
    </source>
</evidence>
<evidence type="ECO:0000256" key="2">
    <source>
        <dbReference type="ARBA" id="ARBA00022692"/>
    </source>
</evidence>
<organism evidence="8 9">
    <name type="scientific">Paralvinella palmiformis</name>
    <dbReference type="NCBI Taxonomy" id="53620"/>
    <lineage>
        <taxon>Eukaryota</taxon>
        <taxon>Metazoa</taxon>
        <taxon>Spiralia</taxon>
        <taxon>Lophotrochozoa</taxon>
        <taxon>Annelida</taxon>
        <taxon>Polychaeta</taxon>
        <taxon>Sedentaria</taxon>
        <taxon>Canalipalpata</taxon>
        <taxon>Terebellida</taxon>
        <taxon>Terebelliformia</taxon>
        <taxon>Alvinellidae</taxon>
        <taxon>Paralvinella</taxon>
    </lineage>
</organism>
<feature type="domain" description="G-protein coupled receptors family 1 profile" evidence="7">
    <location>
        <begin position="40"/>
        <end position="307"/>
    </location>
</feature>
<evidence type="ECO:0000256" key="5">
    <source>
        <dbReference type="RuleBase" id="RU000688"/>
    </source>
</evidence>
<feature type="transmembrane region" description="Helical" evidence="6">
    <location>
        <begin position="190"/>
        <end position="212"/>
    </location>
</feature>
<dbReference type="GO" id="GO:0004930">
    <property type="term" value="F:G protein-coupled receptor activity"/>
    <property type="evidence" value="ECO:0007669"/>
    <property type="project" value="UniProtKB-KW"/>
</dbReference>
<dbReference type="AlphaFoldDB" id="A0AAD9IXG9"/>
<evidence type="ECO:0000313" key="9">
    <source>
        <dbReference type="Proteomes" id="UP001208570"/>
    </source>
</evidence>
<feature type="transmembrane region" description="Helical" evidence="6">
    <location>
        <begin position="145"/>
        <end position="165"/>
    </location>
</feature>
<evidence type="ECO:0000256" key="3">
    <source>
        <dbReference type="ARBA" id="ARBA00022989"/>
    </source>
</evidence>
<sequence length="340" mass="38443">MNLSTPYSTEHVTDSDAVPPITDQLMCIIKFAIGGLGLTGNLFVIVVIVSAPTMRKQLTNAYIINQSVIDGLISLLLILTTVFDDDGRRYHTLADRLFCRIWLTKPWLWGLFVSSSYNLLALTLERYLAVVHPIWHKTRMTSNKVVAAIAFVWMFGPAYNLAYMVPTAGITVSGRCVLYAIWPNSLSQRAVGVLTIFIQFIGPLLLLVFFYARMVIVLRKRVAPEGTGHLPGWPVRGKKSDSMARARRNILKTLAIVALTFVFCWTWNQVYFLMFNLGAKVMEFTSVFYNFTVVMVFTNCCLNPFIYIAKYEQFQKTMKALFSKKPASFENAQSYNSSIG</sequence>
<feature type="transmembrane region" description="Helical" evidence="6">
    <location>
        <begin position="61"/>
        <end position="83"/>
    </location>
</feature>
<gene>
    <name evidence="8" type="ORF">LSH36_993g00020</name>
</gene>
<dbReference type="PANTHER" id="PTHR45698:SF1">
    <property type="entry name" value="TRACE AMINE-ASSOCIATED RECEPTOR 13C-LIKE"/>
    <property type="match status" value="1"/>
</dbReference>
<dbReference type="Proteomes" id="UP001208570">
    <property type="component" value="Unassembled WGS sequence"/>
</dbReference>
<dbReference type="PRINTS" id="PR00237">
    <property type="entry name" value="GPCRRHODOPSN"/>
</dbReference>
<dbReference type="CDD" id="cd00637">
    <property type="entry name" value="7tm_classA_rhodopsin-like"/>
    <property type="match status" value="1"/>
</dbReference>
<comment type="similarity">
    <text evidence="5">Belongs to the G-protein coupled receptor 1 family.</text>
</comment>
<dbReference type="Gene3D" id="1.20.1070.10">
    <property type="entry name" value="Rhodopsin 7-helix transmembrane proteins"/>
    <property type="match status" value="1"/>
</dbReference>
<keyword evidence="5" id="KW-0297">G-protein coupled receptor</keyword>
<feature type="transmembrane region" description="Helical" evidence="6">
    <location>
        <begin position="288"/>
        <end position="309"/>
    </location>
</feature>
<evidence type="ECO:0000256" key="4">
    <source>
        <dbReference type="ARBA" id="ARBA00023136"/>
    </source>
</evidence>
<feature type="transmembrane region" description="Helical" evidence="6">
    <location>
        <begin position="107"/>
        <end position="124"/>
    </location>
</feature>
<keyword evidence="9" id="KW-1185">Reference proteome</keyword>
<keyword evidence="2 5" id="KW-0812">Transmembrane</keyword>
<keyword evidence="4 6" id="KW-0472">Membrane</keyword>
<dbReference type="InterPro" id="IPR017452">
    <property type="entry name" value="GPCR_Rhodpsn_7TM"/>
</dbReference>
<evidence type="ECO:0000256" key="1">
    <source>
        <dbReference type="ARBA" id="ARBA00004370"/>
    </source>
</evidence>
<reference evidence="8" key="1">
    <citation type="journal article" date="2023" name="Mol. Biol. Evol.">
        <title>Third-Generation Sequencing Reveals the Adaptive Role of the Epigenome in Three Deep-Sea Polychaetes.</title>
        <authorList>
            <person name="Perez M."/>
            <person name="Aroh O."/>
            <person name="Sun Y."/>
            <person name="Lan Y."/>
            <person name="Juniper S.K."/>
            <person name="Young C.R."/>
            <person name="Angers B."/>
            <person name="Qian P.Y."/>
        </authorList>
    </citation>
    <scope>NUCLEOTIDE SEQUENCE</scope>
    <source>
        <strain evidence="8">P08H-3</strain>
    </source>
</reference>
<protein>
    <recommendedName>
        <fullName evidence="7">G-protein coupled receptors family 1 profile domain-containing protein</fullName>
    </recommendedName>
</protein>
<dbReference type="Pfam" id="PF00001">
    <property type="entry name" value="7tm_1"/>
    <property type="match status" value="1"/>
</dbReference>
<dbReference type="InterPro" id="IPR000276">
    <property type="entry name" value="GPCR_Rhodpsn"/>
</dbReference>
<evidence type="ECO:0000256" key="6">
    <source>
        <dbReference type="SAM" id="Phobius"/>
    </source>
</evidence>
<dbReference type="PROSITE" id="PS50262">
    <property type="entry name" value="G_PROTEIN_RECEP_F1_2"/>
    <property type="match status" value="1"/>
</dbReference>
<dbReference type="PROSITE" id="PS00237">
    <property type="entry name" value="G_PROTEIN_RECEP_F1_1"/>
    <property type="match status" value="1"/>
</dbReference>
<dbReference type="GO" id="GO:0016020">
    <property type="term" value="C:membrane"/>
    <property type="evidence" value="ECO:0007669"/>
    <property type="project" value="UniProtKB-SubCell"/>
</dbReference>
<feature type="transmembrane region" description="Helical" evidence="6">
    <location>
        <begin position="28"/>
        <end position="49"/>
    </location>
</feature>
<dbReference type="PANTHER" id="PTHR45698">
    <property type="entry name" value="TRACE AMINE-ASSOCIATED RECEPTOR 19N-RELATED"/>
    <property type="match status" value="1"/>
</dbReference>
<dbReference type="EMBL" id="JAODUP010000993">
    <property type="protein sequence ID" value="KAK2142138.1"/>
    <property type="molecule type" value="Genomic_DNA"/>
</dbReference>
<name>A0AAD9IXG9_9ANNE</name>
<proteinExistence type="inferred from homology"/>
<dbReference type="SUPFAM" id="SSF81321">
    <property type="entry name" value="Family A G protein-coupled receptor-like"/>
    <property type="match status" value="1"/>
</dbReference>
<comment type="subcellular location">
    <subcellularLocation>
        <location evidence="1">Membrane</location>
    </subcellularLocation>
</comment>
<comment type="caution">
    <text evidence="8">The sequence shown here is derived from an EMBL/GenBank/DDBJ whole genome shotgun (WGS) entry which is preliminary data.</text>
</comment>
<evidence type="ECO:0000313" key="8">
    <source>
        <dbReference type="EMBL" id="KAK2142138.1"/>
    </source>
</evidence>
<keyword evidence="5" id="KW-0675">Receptor</keyword>
<dbReference type="SMART" id="SM01381">
    <property type="entry name" value="7TM_GPCR_Srsx"/>
    <property type="match status" value="1"/>
</dbReference>
<keyword evidence="5" id="KW-0807">Transducer</keyword>